<gene>
    <name evidence="2" type="ORF">HGRIS_004261</name>
</gene>
<protein>
    <submittedName>
        <fullName evidence="2">Uncharacterized protein</fullName>
    </submittedName>
</protein>
<feature type="region of interest" description="Disordered" evidence="1">
    <location>
        <begin position="1"/>
        <end position="38"/>
    </location>
</feature>
<reference evidence="3" key="1">
    <citation type="submission" date="2024-06" db="EMBL/GenBank/DDBJ databases">
        <title>Multi-omics analyses provide insights into the biosynthesis of the anticancer antibiotic pleurotin in Hohenbuehelia grisea.</title>
        <authorList>
            <person name="Weaver J.A."/>
            <person name="Alberti F."/>
        </authorList>
    </citation>
    <scope>NUCLEOTIDE SEQUENCE [LARGE SCALE GENOMIC DNA]</scope>
    <source>
        <strain evidence="3">T-177</strain>
    </source>
</reference>
<comment type="caution">
    <text evidence="2">The sequence shown here is derived from an EMBL/GenBank/DDBJ whole genome shotgun (WGS) entry which is preliminary data.</text>
</comment>
<dbReference type="EMBL" id="JASNQZ010000019">
    <property type="protein sequence ID" value="KAL0945108.1"/>
    <property type="molecule type" value="Genomic_DNA"/>
</dbReference>
<name>A0ABR3IP91_9AGAR</name>
<organism evidence="2 3">
    <name type="scientific">Hohenbuehelia grisea</name>
    <dbReference type="NCBI Taxonomy" id="104357"/>
    <lineage>
        <taxon>Eukaryota</taxon>
        <taxon>Fungi</taxon>
        <taxon>Dikarya</taxon>
        <taxon>Basidiomycota</taxon>
        <taxon>Agaricomycotina</taxon>
        <taxon>Agaricomycetes</taxon>
        <taxon>Agaricomycetidae</taxon>
        <taxon>Agaricales</taxon>
        <taxon>Pleurotineae</taxon>
        <taxon>Pleurotaceae</taxon>
        <taxon>Hohenbuehelia</taxon>
    </lineage>
</organism>
<sequence length="76" mass="8130">MSSRAIAPDTLTPDQANSPTKPTVPTRSASSDAPLRALDPNEIREMELNLILVGGVRVALGRALKRWEDAFSSRGG</sequence>
<feature type="compositionally biased region" description="Polar residues" evidence="1">
    <location>
        <begin position="12"/>
        <end position="31"/>
    </location>
</feature>
<evidence type="ECO:0000313" key="2">
    <source>
        <dbReference type="EMBL" id="KAL0945108.1"/>
    </source>
</evidence>
<accession>A0ABR3IP91</accession>
<dbReference type="Proteomes" id="UP001556367">
    <property type="component" value="Unassembled WGS sequence"/>
</dbReference>
<evidence type="ECO:0000256" key="1">
    <source>
        <dbReference type="SAM" id="MobiDB-lite"/>
    </source>
</evidence>
<keyword evidence="3" id="KW-1185">Reference proteome</keyword>
<proteinExistence type="predicted"/>
<evidence type="ECO:0000313" key="3">
    <source>
        <dbReference type="Proteomes" id="UP001556367"/>
    </source>
</evidence>